<comment type="caution">
    <text evidence="2">The sequence shown here is derived from an EMBL/GenBank/DDBJ whole genome shotgun (WGS) entry which is preliminary data.</text>
</comment>
<organism evidence="2 3">
    <name type="scientific">Steinernema carpocapsae</name>
    <name type="common">Entomopathogenic nematode</name>
    <dbReference type="NCBI Taxonomy" id="34508"/>
    <lineage>
        <taxon>Eukaryota</taxon>
        <taxon>Metazoa</taxon>
        <taxon>Ecdysozoa</taxon>
        <taxon>Nematoda</taxon>
        <taxon>Chromadorea</taxon>
        <taxon>Rhabditida</taxon>
        <taxon>Tylenchina</taxon>
        <taxon>Panagrolaimomorpha</taxon>
        <taxon>Strongyloidoidea</taxon>
        <taxon>Steinernematidae</taxon>
        <taxon>Steinernema</taxon>
    </lineage>
</organism>
<dbReference type="InterPro" id="IPR032675">
    <property type="entry name" value="LRR_dom_sf"/>
</dbReference>
<dbReference type="PROSITE" id="PS50181">
    <property type="entry name" value="FBOX"/>
    <property type="match status" value="1"/>
</dbReference>
<dbReference type="EMBL" id="AZBU02000007">
    <property type="protein sequence ID" value="TKR69131.1"/>
    <property type="molecule type" value="Genomic_DNA"/>
</dbReference>
<name>A0A4U5MIG0_STECR</name>
<dbReference type="SUPFAM" id="SSF81383">
    <property type="entry name" value="F-box domain"/>
    <property type="match status" value="1"/>
</dbReference>
<dbReference type="Proteomes" id="UP000298663">
    <property type="component" value="Unassembled WGS sequence"/>
</dbReference>
<feature type="domain" description="F-box" evidence="1">
    <location>
        <begin position="112"/>
        <end position="159"/>
    </location>
</feature>
<evidence type="ECO:0000313" key="3">
    <source>
        <dbReference type="Proteomes" id="UP000298663"/>
    </source>
</evidence>
<dbReference type="InterPro" id="IPR036047">
    <property type="entry name" value="F-box-like_dom_sf"/>
</dbReference>
<dbReference type="SMART" id="SM00256">
    <property type="entry name" value="FBOX"/>
    <property type="match status" value="1"/>
</dbReference>
<dbReference type="Gene3D" id="3.80.10.10">
    <property type="entry name" value="Ribonuclease Inhibitor"/>
    <property type="match status" value="1"/>
</dbReference>
<evidence type="ECO:0000259" key="1">
    <source>
        <dbReference type="PROSITE" id="PS50181"/>
    </source>
</evidence>
<reference evidence="2 3" key="1">
    <citation type="journal article" date="2015" name="Genome Biol.">
        <title>Comparative genomics of Steinernema reveals deeply conserved gene regulatory networks.</title>
        <authorList>
            <person name="Dillman A.R."/>
            <person name="Macchietto M."/>
            <person name="Porter C.F."/>
            <person name="Rogers A."/>
            <person name="Williams B."/>
            <person name="Antoshechkin I."/>
            <person name="Lee M.M."/>
            <person name="Goodwin Z."/>
            <person name="Lu X."/>
            <person name="Lewis E.E."/>
            <person name="Goodrich-Blair H."/>
            <person name="Stock S.P."/>
            <person name="Adams B.J."/>
            <person name="Sternberg P.W."/>
            <person name="Mortazavi A."/>
        </authorList>
    </citation>
    <scope>NUCLEOTIDE SEQUENCE [LARGE SCALE GENOMIC DNA]</scope>
    <source>
        <strain evidence="2 3">ALL</strain>
    </source>
</reference>
<dbReference type="Pfam" id="PF00646">
    <property type="entry name" value="F-box"/>
    <property type="match status" value="1"/>
</dbReference>
<protein>
    <recommendedName>
        <fullName evidence="1">F-box domain-containing protein</fullName>
    </recommendedName>
</protein>
<reference evidence="2 3" key="2">
    <citation type="journal article" date="2019" name="G3 (Bethesda)">
        <title>Hybrid Assembly of the Genome of the Entomopathogenic Nematode Steinernema carpocapsae Identifies the X-Chromosome.</title>
        <authorList>
            <person name="Serra L."/>
            <person name="Macchietto M."/>
            <person name="Macias-Munoz A."/>
            <person name="McGill C.J."/>
            <person name="Rodriguez I.M."/>
            <person name="Rodriguez B."/>
            <person name="Murad R."/>
            <person name="Mortazavi A."/>
        </authorList>
    </citation>
    <scope>NUCLEOTIDE SEQUENCE [LARGE SCALE GENOMIC DNA]</scope>
    <source>
        <strain evidence="2 3">ALL</strain>
    </source>
</reference>
<evidence type="ECO:0000313" key="2">
    <source>
        <dbReference type="EMBL" id="TKR69131.1"/>
    </source>
</evidence>
<dbReference type="OrthoDB" id="10485123at2759"/>
<sequence>MFRQVSSPKSPCEHSHYTPNNVPRFPTTRFRASACCATISAVDRRLRTAEGGACDSYAERGRNVTVWRDFIFVFDEYSFPWLKEDAFIANDAVLSTISSPPFQLTTIQDFQMNPFSDLPPEIVLNILSQLDRKEAFKLKPVCKRWNALLTCNSHLFPKIPTQLLQITKKNSIKNEKKIVYREAPATQTRKRKIAHISTAKEASICPSECFFSHLRQCLENYSIRIVSFDEVSLDSLYLKKLSQAFHGHYVDTLTLDMVDLGRIQTADFHGFLKTLNVRRLSLNWLRDATDDLLNAEFFANVVERIKSLQIGYVNYKNSKRVFTIGENAIEGIVRTPKFEFEVAVDKDNAGIIKETFKVLDRLPNTDIHFSTINFTAAETDLAKCHRPKSCRSKVKIYCEYRNSHFDVRYKRYRLVPNKKFH</sequence>
<keyword evidence="3" id="KW-1185">Reference proteome</keyword>
<dbReference type="AlphaFoldDB" id="A0A4U5MIG0"/>
<proteinExistence type="predicted"/>
<accession>A0A4U5MIG0</accession>
<gene>
    <name evidence="2" type="ORF">L596_021325</name>
</gene>
<dbReference type="InterPro" id="IPR001810">
    <property type="entry name" value="F-box_dom"/>
</dbReference>